<dbReference type="EMBL" id="MFGW01000205">
    <property type="protein sequence ID" value="OGF59933.1"/>
    <property type="molecule type" value="Genomic_DNA"/>
</dbReference>
<dbReference type="STRING" id="1817863.A2Y62_07720"/>
<evidence type="ECO:0000313" key="1">
    <source>
        <dbReference type="EMBL" id="OGF59933.1"/>
    </source>
</evidence>
<name>A0A1F5V910_9BACT</name>
<sequence length="876" mass="99648">MCVSRNADPPEPLCDCISPPCEGPYCSQYAFAPFIDESANDESADSQVNLSNSVSRNELFSDSASSVEEYQYNVFKDTERNSEEGNSILSYSSDLVRFKDDPYQTNPNQQLPVSLSNKLPPGDRYAVLLTQVILPNGLKIQYDYNEYGELSNISYPTDGEVEYEYGEYGYVGCIGIRKGKDLPYIDINEEDTREVVKKTVTNGNEKYIWEYDRQASIGPSEVSNPITTTIKDAENNYTKYFFYHEAMDPDNDNFKCMAEVSLVKMIDYKDANQNKMRTEEYFYVGDNSKYNNLRLERKITTFNDDSNKQVVVEYKYDDYYGQQVLECQQATIQGQEMTKMMHRSYEPYNIERWVINTFTESGLYTAYSKTCSLSGLEPDALTTYCYYGQVCASGEPVTNNRFGQIYSEQRYAYPKTGSSSDDVFIVYDYDGNGIRVIKKLPDSTILYVHDQADNVIQEYYYSREGELDKVKDYIYFNGNLIATIDEDKTTPRIDTFEVPQYVSDNVITYAWTASEEESTLTARRAWLSEGTGDCSYQSPDKVPYLTLSPPMYVTPDEIVESLSDTLCQACQYRIAFEIMNEAKLISYRCSDVITVDKTAPELEYMHGPQGCWSHIDRVQFNWRGEDDVSGIKAYFAIGTGPGKTNVVNWTEFDATQFDNVVVTGFTLDAGSTYYLTIKLINGAGLVTISPSESFVTATNEFNSHFINASISKIVTTDSVVSITFKNYCSLQNWQFGYTKLSVILGRIVSSGARDNSAFSSGLTEGLEQYLVELEPGEIIEPDGEKTFTFSLPEEWTTWSRVLNLSFAMYDTRDPNLLFGDVEHRMVLASPYEKTISWNKVKPYDYLNVYYKSTRADVDIGEMTLRRKSVILCCCAG</sequence>
<gene>
    <name evidence="1" type="ORF">A2Y62_07720</name>
</gene>
<protein>
    <recommendedName>
        <fullName evidence="3">Fibronectin type-III domain-containing protein</fullName>
    </recommendedName>
</protein>
<organism evidence="1 2">
    <name type="scientific">Candidatus Fischerbacteria bacterium RBG_13_37_8</name>
    <dbReference type="NCBI Taxonomy" id="1817863"/>
    <lineage>
        <taxon>Bacteria</taxon>
        <taxon>Candidatus Fischeribacteriota</taxon>
    </lineage>
</organism>
<evidence type="ECO:0000313" key="2">
    <source>
        <dbReference type="Proteomes" id="UP000178943"/>
    </source>
</evidence>
<dbReference type="Proteomes" id="UP000178943">
    <property type="component" value="Unassembled WGS sequence"/>
</dbReference>
<accession>A0A1F5V910</accession>
<dbReference type="AlphaFoldDB" id="A0A1F5V910"/>
<proteinExistence type="predicted"/>
<comment type="caution">
    <text evidence="1">The sequence shown here is derived from an EMBL/GenBank/DDBJ whole genome shotgun (WGS) entry which is preliminary data.</text>
</comment>
<evidence type="ECO:0008006" key="3">
    <source>
        <dbReference type="Google" id="ProtNLM"/>
    </source>
</evidence>
<reference evidence="1 2" key="1">
    <citation type="journal article" date="2016" name="Nat. Commun.">
        <title>Thousands of microbial genomes shed light on interconnected biogeochemical processes in an aquifer system.</title>
        <authorList>
            <person name="Anantharaman K."/>
            <person name="Brown C.T."/>
            <person name="Hug L.A."/>
            <person name="Sharon I."/>
            <person name="Castelle C.J."/>
            <person name="Probst A.J."/>
            <person name="Thomas B.C."/>
            <person name="Singh A."/>
            <person name="Wilkins M.J."/>
            <person name="Karaoz U."/>
            <person name="Brodie E.L."/>
            <person name="Williams K.H."/>
            <person name="Hubbard S.S."/>
            <person name="Banfield J.F."/>
        </authorList>
    </citation>
    <scope>NUCLEOTIDE SEQUENCE [LARGE SCALE GENOMIC DNA]</scope>
</reference>